<dbReference type="RefSeq" id="WP_344776353.1">
    <property type="nucleotide sequence ID" value="NZ_BAABBX010000015.1"/>
</dbReference>
<dbReference type="EMBL" id="BAABBX010000015">
    <property type="protein sequence ID" value="GAA4190358.1"/>
    <property type="molecule type" value="Genomic_DNA"/>
</dbReference>
<evidence type="ECO:0000256" key="1">
    <source>
        <dbReference type="ARBA" id="ARBA00010088"/>
    </source>
</evidence>
<evidence type="ECO:0000313" key="4">
    <source>
        <dbReference type="EMBL" id="GAA4190358.1"/>
    </source>
</evidence>
<dbReference type="SUPFAM" id="SSF53474">
    <property type="entry name" value="alpha/beta-Hydrolases"/>
    <property type="match status" value="1"/>
</dbReference>
<dbReference type="Proteomes" id="UP001500213">
    <property type="component" value="Unassembled WGS sequence"/>
</dbReference>
<dbReference type="PANTHER" id="PTHR43248:SF2">
    <property type="entry name" value="PROLYL AMINOPEPTIDASE"/>
    <property type="match status" value="1"/>
</dbReference>
<comment type="similarity">
    <text evidence="1">Belongs to the peptidase S33 family.</text>
</comment>
<reference evidence="5" key="1">
    <citation type="journal article" date="2019" name="Int. J. Syst. Evol. Microbiol.">
        <title>The Global Catalogue of Microorganisms (GCM) 10K type strain sequencing project: providing services to taxonomists for standard genome sequencing and annotation.</title>
        <authorList>
            <consortium name="The Broad Institute Genomics Platform"/>
            <consortium name="The Broad Institute Genome Sequencing Center for Infectious Disease"/>
            <person name="Wu L."/>
            <person name="Ma J."/>
        </authorList>
    </citation>
    <scope>NUCLEOTIDE SEQUENCE [LARGE SCALE GENOMIC DNA]</scope>
    <source>
        <strain evidence="5">JCM 17593</strain>
    </source>
</reference>
<dbReference type="InterPro" id="IPR029058">
    <property type="entry name" value="AB_hydrolase_fold"/>
</dbReference>
<gene>
    <name evidence="4" type="ORF">GCM10022288_19570</name>
</gene>
<evidence type="ECO:0000256" key="2">
    <source>
        <dbReference type="ARBA" id="ARBA00022801"/>
    </source>
</evidence>
<dbReference type="PRINTS" id="PR00793">
    <property type="entry name" value="PROAMNOPTASE"/>
</dbReference>
<organism evidence="4 5">
    <name type="scientific">Gryllotalpicola kribbensis</name>
    <dbReference type="NCBI Taxonomy" id="993084"/>
    <lineage>
        <taxon>Bacteria</taxon>
        <taxon>Bacillati</taxon>
        <taxon>Actinomycetota</taxon>
        <taxon>Actinomycetes</taxon>
        <taxon>Micrococcales</taxon>
        <taxon>Microbacteriaceae</taxon>
        <taxon>Gryllotalpicola</taxon>
    </lineage>
</organism>
<accession>A0ABP8ATQ6</accession>
<dbReference type="PANTHER" id="PTHR43248">
    <property type="entry name" value="2-SUCCINYL-6-HYDROXY-2,4-CYCLOHEXADIENE-1-CARBOXYLATE SYNTHASE"/>
    <property type="match status" value="1"/>
</dbReference>
<feature type="domain" description="AB hydrolase-1" evidence="3">
    <location>
        <begin position="52"/>
        <end position="207"/>
    </location>
</feature>
<sequence>MTVTAEYTIPGLHVRDHEVVVPLDWDRPDAGELTVFARELVAPTRRRDDLPYLLFLQGGPGGKGPRPLSASGWVAEALKRYRVVLLDQRGTGRSTRIDGRTISRFPSAQAAADHLAHFRADSIVRDAEHLRQHEFGARRWTTLGQSYGGFLTLSYLSLAPDGLAACLVTGGLSSVARNGAEIVYRRTYPRVEAKNAEYRRRYPGDGAVVERIAERLAVEPAVLPDGDLLTVRRFQTLGMGFGMKHPGYEQLHWLLDEAFDASGDEFDAGFLAQVADATSFTTNPLYAVLQEAIYLSGPEAGASAWAAQTVRDELPQFAESARPLLFTGEMIYPWQFAELAALRPFEAAAHVMHERTEWPVLYDLDRLAANEVPVFAAVYFDDMYVDSGLQLDTAKSVGNLHAWVTNEFEHDGLRNGDVFERLHAMLDDAGGARP</sequence>
<dbReference type="Gene3D" id="3.40.50.1820">
    <property type="entry name" value="alpha/beta hydrolase"/>
    <property type="match status" value="1"/>
</dbReference>
<keyword evidence="2 4" id="KW-0378">Hydrolase</keyword>
<dbReference type="GO" id="GO:0016787">
    <property type="term" value="F:hydrolase activity"/>
    <property type="evidence" value="ECO:0007669"/>
    <property type="project" value="UniProtKB-KW"/>
</dbReference>
<name>A0ABP8ATQ6_9MICO</name>
<protein>
    <submittedName>
        <fullName evidence="4">Alpha/beta fold hydrolase</fullName>
    </submittedName>
</protein>
<proteinExistence type="inferred from homology"/>
<comment type="caution">
    <text evidence="4">The sequence shown here is derived from an EMBL/GenBank/DDBJ whole genome shotgun (WGS) entry which is preliminary data.</text>
</comment>
<dbReference type="InterPro" id="IPR051601">
    <property type="entry name" value="Serine_prot/Carboxylest_S33"/>
</dbReference>
<evidence type="ECO:0000259" key="3">
    <source>
        <dbReference type="Pfam" id="PF00561"/>
    </source>
</evidence>
<evidence type="ECO:0000313" key="5">
    <source>
        <dbReference type="Proteomes" id="UP001500213"/>
    </source>
</evidence>
<dbReference type="InterPro" id="IPR000073">
    <property type="entry name" value="AB_hydrolase_1"/>
</dbReference>
<dbReference type="InterPro" id="IPR002410">
    <property type="entry name" value="Peptidase_S33"/>
</dbReference>
<keyword evidence="5" id="KW-1185">Reference proteome</keyword>
<dbReference type="Pfam" id="PF00561">
    <property type="entry name" value="Abhydrolase_1"/>
    <property type="match status" value="1"/>
</dbReference>